<sequence>MQHTRAGVAGRAGTTGPDCRPPAGRQDSIDALLNLLQCLSITASTLRARLIGFRAAMARQVPERVWWLLETGKARL</sequence>
<reference evidence="2 3" key="1">
    <citation type="submission" date="2020-07" db="EMBL/GenBank/DDBJ databases">
        <title>Pseudogemmobacter sp. nov., isolated from poultry manure in Taiwan.</title>
        <authorList>
            <person name="Lin S.-Y."/>
            <person name="Tang Y.-S."/>
            <person name="Young C.-C."/>
        </authorList>
    </citation>
    <scope>NUCLEOTIDE SEQUENCE [LARGE SCALE GENOMIC DNA]</scope>
    <source>
        <strain evidence="2 3">CC-YST710</strain>
    </source>
</reference>
<organism evidence="2 3">
    <name type="scientific">Pseudogemmobacter faecipullorum</name>
    <dbReference type="NCBI Taxonomy" id="2755041"/>
    <lineage>
        <taxon>Bacteria</taxon>
        <taxon>Pseudomonadati</taxon>
        <taxon>Pseudomonadota</taxon>
        <taxon>Alphaproteobacteria</taxon>
        <taxon>Rhodobacterales</taxon>
        <taxon>Paracoccaceae</taxon>
        <taxon>Pseudogemmobacter</taxon>
    </lineage>
</organism>
<dbReference type="EMBL" id="JACDXX010000010">
    <property type="protein sequence ID" value="MCB5410794.1"/>
    <property type="molecule type" value="Genomic_DNA"/>
</dbReference>
<proteinExistence type="predicted"/>
<evidence type="ECO:0000313" key="2">
    <source>
        <dbReference type="EMBL" id="MCB5410794.1"/>
    </source>
</evidence>
<evidence type="ECO:0000256" key="1">
    <source>
        <dbReference type="SAM" id="MobiDB-lite"/>
    </source>
</evidence>
<feature type="compositionally biased region" description="Low complexity" evidence="1">
    <location>
        <begin position="1"/>
        <end position="16"/>
    </location>
</feature>
<accession>A0ABS8CN25</accession>
<gene>
    <name evidence="2" type="ORF">H0485_12395</name>
</gene>
<dbReference type="Proteomes" id="UP001198571">
    <property type="component" value="Unassembled WGS sequence"/>
</dbReference>
<comment type="caution">
    <text evidence="2">The sequence shown here is derived from an EMBL/GenBank/DDBJ whole genome shotgun (WGS) entry which is preliminary data.</text>
</comment>
<dbReference type="RefSeq" id="WP_226936000.1">
    <property type="nucleotide sequence ID" value="NZ_JACDXX010000010.1"/>
</dbReference>
<feature type="region of interest" description="Disordered" evidence="1">
    <location>
        <begin position="1"/>
        <end position="23"/>
    </location>
</feature>
<evidence type="ECO:0000313" key="3">
    <source>
        <dbReference type="Proteomes" id="UP001198571"/>
    </source>
</evidence>
<keyword evidence="3" id="KW-1185">Reference proteome</keyword>
<protein>
    <submittedName>
        <fullName evidence="2">Uncharacterized protein</fullName>
    </submittedName>
</protein>
<name>A0ABS8CN25_9RHOB</name>